<dbReference type="RefSeq" id="WP_203935696.1">
    <property type="nucleotide sequence ID" value="NZ_BOON01000032.1"/>
</dbReference>
<organism evidence="1 2">
    <name type="scientific">Planosporangium mesophilum</name>
    <dbReference type="NCBI Taxonomy" id="689768"/>
    <lineage>
        <taxon>Bacteria</taxon>
        <taxon>Bacillati</taxon>
        <taxon>Actinomycetota</taxon>
        <taxon>Actinomycetes</taxon>
        <taxon>Micromonosporales</taxon>
        <taxon>Micromonosporaceae</taxon>
        <taxon>Planosporangium</taxon>
    </lineage>
</organism>
<keyword evidence="2" id="KW-1185">Reference proteome</keyword>
<proteinExistence type="predicted"/>
<dbReference type="PANTHER" id="PTHR11941:SF54">
    <property type="entry name" value="ENOYL-COA HYDRATASE, MITOCHONDRIAL"/>
    <property type="match status" value="1"/>
</dbReference>
<name>A0A8J3TCU7_9ACTN</name>
<dbReference type="Gene3D" id="3.90.226.10">
    <property type="entry name" value="2-enoyl-CoA Hydratase, Chain A, domain 1"/>
    <property type="match status" value="1"/>
</dbReference>
<comment type="caution">
    <text evidence="1">The sequence shown here is derived from an EMBL/GenBank/DDBJ whole genome shotgun (WGS) entry which is preliminary data.</text>
</comment>
<evidence type="ECO:0000313" key="1">
    <source>
        <dbReference type="EMBL" id="GII23964.1"/>
    </source>
</evidence>
<reference evidence="1" key="1">
    <citation type="submission" date="2021-01" db="EMBL/GenBank/DDBJ databases">
        <title>Whole genome shotgun sequence of Planosporangium mesophilum NBRC 109066.</title>
        <authorList>
            <person name="Komaki H."/>
            <person name="Tamura T."/>
        </authorList>
    </citation>
    <scope>NUCLEOTIDE SEQUENCE</scope>
    <source>
        <strain evidence="1">NBRC 109066</strain>
    </source>
</reference>
<dbReference type="Proteomes" id="UP000599074">
    <property type="component" value="Unassembled WGS sequence"/>
</dbReference>
<dbReference type="InterPro" id="IPR001753">
    <property type="entry name" value="Enoyl-CoA_hydra/iso"/>
</dbReference>
<evidence type="ECO:0000313" key="2">
    <source>
        <dbReference type="Proteomes" id="UP000599074"/>
    </source>
</evidence>
<dbReference type="PANTHER" id="PTHR11941">
    <property type="entry name" value="ENOYL-COA HYDRATASE-RELATED"/>
    <property type="match status" value="1"/>
</dbReference>
<gene>
    <name evidence="1" type="ORF">Pme01_35610</name>
</gene>
<dbReference type="GO" id="GO:0006635">
    <property type="term" value="P:fatty acid beta-oxidation"/>
    <property type="evidence" value="ECO:0007669"/>
    <property type="project" value="TreeGrafter"/>
</dbReference>
<accession>A0A8J3TCU7</accession>
<dbReference type="AlphaFoldDB" id="A0A8J3TCU7"/>
<dbReference type="InterPro" id="IPR029045">
    <property type="entry name" value="ClpP/crotonase-like_dom_sf"/>
</dbReference>
<dbReference type="CDD" id="cd06558">
    <property type="entry name" value="crotonase-like"/>
    <property type="match status" value="1"/>
</dbReference>
<dbReference type="EMBL" id="BOON01000032">
    <property type="protein sequence ID" value="GII23964.1"/>
    <property type="molecule type" value="Genomic_DNA"/>
</dbReference>
<protein>
    <recommendedName>
        <fullName evidence="3">Enoyl-CoA hydratase/isomerase family protein</fullName>
    </recommendedName>
</protein>
<dbReference type="GO" id="GO:0003824">
    <property type="term" value="F:catalytic activity"/>
    <property type="evidence" value="ECO:0007669"/>
    <property type="project" value="UniProtKB-ARBA"/>
</dbReference>
<evidence type="ECO:0008006" key="3">
    <source>
        <dbReference type="Google" id="ProtNLM"/>
    </source>
</evidence>
<dbReference type="SUPFAM" id="SSF52096">
    <property type="entry name" value="ClpP/crotonase"/>
    <property type="match status" value="1"/>
</dbReference>
<sequence>MTELSRLTDFYLELNGAAVLSAELVESVDAVCRQVGDGKKDASLLVRIVGAADGGGSVGAADGGGSVGAADGGGHVGAADGAGHLGGTSDQPWPYDVSVHTVNQWERALRRLERLPALTVTVVDGACRGPALDVLLTTDYRIASRYARLGVSSVGRNTWPGMALHRLANQVGVARARSAALFGTEIDAARAREWGLLDEVVDDAASRCREVLNTFAGLSGKELSIRRQLLFEASSTSFEDALGAHLAACDRALRLASTGPDAASGMPGAAG</sequence>
<dbReference type="NCBIfam" id="NF042431">
    <property type="entry name" value="EnCoAhydt_DpgB"/>
    <property type="match status" value="1"/>
</dbReference>
<dbReference type="InterPro" id="IPR053545">
    <property type="entry name" value="Enoyl-CoA_hydratase-like"/>
</dbReference>
<dbReference type="Pfam" id="PF00378">
    <property type="entry name" value="ECH_1"/>
    <property type="match status" value="1"/>
</dbReference>